<dbReference type="STRING" id="66430.ACS04_34160"/>
<dbReference type="InterPro" id="IPR036390">
    <property type="entry name" value="WH_DNA-bd_sf"/>
</dbReference>
<organism evidence="2 3">
    <name type="scientific">Streptomyces roseus</name>
    <dbReference type="NCBI Taxonomy" id="66430"/>
    <lineage>
        <taxon>Bacteria</taxon>
        <taxon>Bacillati</taxon>
        <taxon>Actinomycetota</taxon>
        <taxon>Actinomycetes</taxon>
        <taxon>Kitasatosporales</taxon>
        <taxon>Streptomycetaceae</taxon>
        <taxon>Streptomyces</taxon>
    </lineage>
</organism>
<dbReference type="Pfam" id="PF12802">
    <property type="entry name" value="MarR_2"/>
    <property type="match status" value="1"/>
</dbReference>
<evidence type="ECO:0000313" key="2">
    <source>
        <dbReference type="EMBL" id="KMO93566.1"/>
    </source>
</evidence>
<sequence length="158" mass="16762">MGTRLRHLLELLDGDVASVYADLGLDGFRPRFAPVVRVLAASGPSSIRELARATGVTHSAASQTVARMAGEALVSFAPGADARTRIVRLTPKAESLLPVLDAEWAATTAATTRLEAELSFPLSRLVGEAVEALRRRPMRLRITDAAPHLGSPGEDLSV</sequence>
<evidence type="ECO:0000313" key="3">
    <source>
        <dbReference type="Proteomes" id="UP000035932"/>
    </source>
</evidence>
<proteinExistence type="predicted"/>
<dbReference type="InterPro" id="IPR000835">
    <property type="entry name" value="HTH_MarR-typ"/>
</dbReference>
<dbReference type="InterPro" id="IPR036388">
    <property type="entry name" value="WH-like_DNA-bd_sf"/>
</dbReference>
<name>A0A0J7A8F8_9ACTN</name>
<dbReference type="EMBL" id="LFML01000162">
    <property type="protein sequence ID" value="KMO93566.1"/>
    <property type="molecule type" value="Genomic_DNA"/>
</dbReference>
<dbReference type="AlphaFoldDB" id="A0A0J7A8F8"/>
<evidence type="ECO:0000259" key="1">
    <source>
        <dbReference type="Pfam" id="PF12802"/>
    </source>
</evidence>
<keyword evidence="3" id="KW-1185">Reference proteome</keyword>
<reference evidence="2 3" key="1">
    <citation type="submission" date="2015-06" db="EMBL/GenBank/DDBJ databases">
        <title>Recapitulation of the evolution of biosynthetic gene clusters reveals hidden chemical diversity on bacterial genomes.</title>
        <authorList>
            <person name="Cruz-Morales P."/>
            <person name="Martinez-Guerrero C."/>
            <person name="Morales-Escalante M.A."/>
            <person name="Yanez-Guerra L.A."/>
            <person name="Kopp J.F."/>
            <person name="Feldmann J."/>
            <person name="Ramos-Aboites H.E."/>
            <person name="Barona-Gomez F."/>
        </authorList>
    </citation>
    <scope>NUCLEOTIDE SEQUENCE [LARGE SCALE GENOMIC DNA]</scope>
    <source>
        <strain evidence="2 3">ATCC 31245</strain>
    </source>
</reference>
<dbReference type="PATRIC" id="fig|66430.4.peg.3609"/>
<dbReference type="Proteomes" id="UP000035932">
    <property type="component" value="Unassembled WGS sequence"/>
</dbReference>
<protein>
    <submittedName>
        <fullName evidence="2">MarR family transcriptional regulator</fullName>
    </submittedName>
</protein>
<feature type="domain" description="HTH marR-type" evidence="1">
    <location>
        <begin position="34"/>
        <end position="83"/>
    </location>
</feature>
<comment type="caution">
    <text evidence="2">The sequence shown here is derived from an EMBL/GenBank/DDBJ whole genome shotgun (WGS) entry which is preliminary data.</text>
</comment>
<dbReference type="SUPFAM" id="SSF46785">
    <property type="entry name" value="Winged helix' DNA-binding domain"/>
    <property type="match status" value="1"/>
</dbReference>
<gene>
    <name evidence="2" type="ORF">ACS04_34160</name>
</gene>
<dbReference type="GO" id="GO:0003700">
    <property type="term" value="F:DNA-binding transcription factor activity"/>
    <property type="evidence" value="ECO:0007669"/>
    <property type="project" value="InterPro"/>
</dbReference>
<accession>A0A0J7A8F8</accession>
<dbReference type="Gene3D" id="1.10.10.10">
    <property type="entry name" value="Winged helix-like DNA-binding domain superfamily/Winged helix DNA-binding domain"/>
    <property type="match status" value="1"/>
</dbReference>